<dbReference type="Gene3D" id="3.30.450.180">
    <property type="match status" value="1"/>
</dbReference>
<evidence type="ECO:0000259" key="1">
    <source>
        <dbReference type="PROSITE" id="PS50943"/>
    </source>
</evidence>
<dbReference type="PROSITE" id="PS50943">
    <property type="entry name" value="HTH_CROC1"/>
    <property type="match status" value="1"/>
</dbReference>
<dbReference type="CDD" id="cd00093">
    <property type="entry name" value="HTH_XRE"/>
    <property type="match status" value="1"/>
</dbReference>
<evidence type="ECO:0000313" key="3">
    <source>
        <dbReference type="Proteomes" id="UP001501074"/>
    </source>
</evidence>
<dbReference type="InterPro" id="IPR001387">
    <property type="entry name" value="Cro/C1-type_HTH"/>
</dbReference>
<dbReference type="Pfam" id="PF17765">
    <property type="entry name" value="MLTR_LBD"/>
    <property type="match status" value="1"/>
</dbReference>
<comment type="caution">
    <text evidence="2">The sequence shown here is derived from an EMBL/GenBank/DDBJ whole genome shotgun (WGS) entry which is preliminary data.</text>
</comment>
<dbReference type="InterPro" id="IPR010982">
    <property type="entry name" value="Lambda_DNA-bd_dom_sf"/>
</dbReference>
<dbReference type="Pfam" id="PF13560">
    <property type="entry name" value="HTH_31"/>
    <property type="match status" value="1"/>
</dbReference>
<dbReference type="Proteomes" id="UP001501074">
    <property type="component" value="Unassembled WGS sequence"/>
</dbReference>
<dbReference type="EMBL" id="BAAAZO010000002">
    <property type="protein sequence ID" value="GAA3602816.1"/>
    <property type="molecule type" value="Genomic_DNA"/>
</dbReference>
<reference evidence="3" key="1">
    <citation type="journal article" date="2019" name="Int. J. Syst. Evol. Microbiol.">
        <title>The Global Catalogue of Microorganisms (GCM) 10K type strain sequencing project: providing services to taxonomists for standard genome sequencing and annotation.</title>
        <authorList>
            <consortium name="The Broad Institute Genomics Platform"/>
            <consortium name="The Broad Institute Genome Sequencing Center for Infectious Disease"/>
            <person name="Wu L."/>
            <person name="Ma J."/>
        </authorList>
    </citation>
    <scope>NUCLEOTIDE SEQUENCE [LARGE SCALE GENOMIC DNA]</scope>
    <source>
        <strain evidence="3">JCM 16902</strain>
    </source>
</reference>
<proteinExistence type="predicted"/>
<keyword evidence="3" id="KW-1185">Reference proteome</keyword>
<accession>A0ABP6Z9Y6</accession>
<protein>
    <submittedName>
        <fullName evidence="2">Helix-turn-helix transcriptional regulator</fullName>
    </submittedName>
</protein>
<sequence length="251" mass="27652">MPGLRRDEVAQEAGVSTSYLTRLEQGSLIASPQVLDALAQALRLSETERLHLHTLARRQTSRGRRSTEVDCVTSEIRQLMDSFGTTPVVLTGLCADLLAWNAAGHALIGPQADRSAPDSLPTRPNVVRMVFLDPYVRALYPDWAHKARDVVGRLRLAVGTYPDDPRLITLINEMNAQSVEFAEMWSEHGVHAWDVATYRMRHPVLGKLDVVHHSLSIPHDPAMRLIVMTAVSGSASEKALRRLATSPQNGG</sequence>
<dbReference type="Gene3D" id="1.10.260.40">
    <property type="entry name" value="lambda repressor-like DNA-binding domains"/>
    <property type="match status" value="1"/>
</dbReference>
<dbReference type="PANTHER" id="PTHR35010:SF2">
    <property type="entry name" value="BLL4672 PROTEIN"/>
    <property type="match status" value="1"/>
</dbReference>
<dbReference type="PANTHER" id="PTHR35010">
    <property type="entry name" value="BLL4672 PROTEIN-RELATED"/>
    <property type="match status" value="1"/>
</dbReference>
<dbReference type="SMART" id="SM00530">
    <property type="entry name" value="HTH_XRE"/>
    <property type="match status" value="1"/>
</dbReference>
<organism evidence="2 3">
    <name type="scientific">Kineosporia mesophila</name>
    <dbReference type="NCBI Taxonomy" id="566012"/>
    <lineage>
        <taxon>Bacteria</taxon>
        <taxon>Bacillati</taxon>
        <taxon>Actinomycetota</taxon>
        <taxon>Actinomycetes</taxon>
        <taxon>Kineosporiales</taxon>
        <taxon>Kineosporiaceae</taxon>
        <taxon>Kineosporia</taxon>
    </lineage>
</organism>
<dbReference type="SUPFAM" id="SSF47413">
    <property type="entry name" value="lambda repressor-like DNA-binding domains"/>
    <property type="match status" value="1"/>
</dbReference>
<evidence type="ECO:0000313" key="2">
    <source>
        <dbReference type="EMBL" id="GAA3602816.1"/>
    </source>
</evidence>
<feature type="domain" description="HTH cro/C1-type" evidence="1">
    <location>
        <begin position="3"/>
        <end position="49"/>
    </location>
</feature>
<name>A0ABP6Z9Y6_9ACTN</name>
<gene>
    <name evidence="2" type="ORF">GCM10022223_18230</name>
</gene>
<dbReference type="InterPro" id="IPR041413">
    <property type="entry name" value="MLTR_LBD"/>
</dbReference>